<dbReference type="GeneID" id="20648005"/>
<dbReference type="InParanoid" id="G5ABQ6"/>
<dbReference type="Proteomes" id="UP000002640">
    <property type="component" value="Unassembled WGS sequence"/>
</dbReference>
<dbReference type="RefSeq" id="XP_009537545.1">
    <property type="nucleotide sequence ID" value="XM_009539250.1"/>
</dbReference>
<accession>G5ABQ6</accession>
<gene>
    <name evidence="1" type="ORF">PHYSODRAFT_340972</name>
</gene>
<organism evidence="1 2">
    <name type="scientific">Phytophthora sojae (strain P6497)</name>
    <name type="common">Soybean stem and root rot agent</name>
    <name type="synonym">Phytophthora megasperma f. sp. glycines</name>
    <dbReference type="NCBI Taxonomy" id="1094619"/>
    <lineage>
        <taxon>Eukaryota</taxon>
        <taxon>Sar</taxon>
        <taxon>Stramenopiles</taxon>
        <taxon>Oomycota</taxon>
        <taxon>Peronosporomycetes</taxon>
        <taxon>Peronosporales</taxon>
        <taxon>Peronosporaceae</taxon>
        <taxon>Phytophthora</taxon>
    </lineage>
</organism>
<dbReference type="AlphaFoldDB" id="G5ABQ6"/>
<keyword evidence="2" id="KW-1185">Reference proteome</keyword>
<reference evidence="1 2" key="1">
    <citation type="journal article" date="2006" name="Science">
        <title>Phytophthora genome sequences uncover evolutionary origins and mechanisms of pathogenesis.</title>
        <authorList>
            <person name="Tyler B.M."/>
            <person name="Tripathy S."/>
            <person name="Zhang X."/>
            <person name="Dehal P."/>
            <person name="Jiang R.H."/>
            <person name="Aerts A."/>
            <person name="Arredondo F.D."/>
            <person name="Baxter L."/>
            <person name="Bensasson D."/>
            <person name="Beynon J.L."/>
            <person name="Chapman J."/>
            <person name="Damasceno C.M."/>
            <person name="Dorrance A.E."/>
            <person name="Dou D."/>
            <person name="Dickerman A.W."/>
            <person name="Dubchak I.L."/>
            <person name="Garbelotto M."/>
            <person name="Gijzen M."/>
            <person name="Gordon S.G."/>
            <person name="Govers F."/>
            <person name="Grunwald N.J."/>
            <person name="Huang W."/>
            <person name="Ivors K.L."/>
            <person name="Jones R.W."/>
            <person name="Kamoun S."/>
            <person name="Krampis K."/>
            <person name="Lamour K.H."/>
            <person name="Lee M.K."/>
            <person name="McDonald W.H."/>
            <person name="Medina M."/>
            <person name="Meijer H.J."/>
            <person name="Nordberg E.K."/>
            <person name="Maclean D.J."/>
            <person name="Ospina-Giraldo M.D."/>
            <person name="Morris P.F."/>
            <person name="Phuntumart V."/>
            <person name="Putnam N.H."/>
            <person name="Rash S."/>
            <person name="Rose J.K."/>
            <person name="Sakihama Y."/>
            <person name="Salamov A.A."/>
            <person name="Savidor A."/>
            <person name="Scheuring C.F."/>
            <person name="Smith B.M."/>
            <person name="Sobral B.W."/>
            <person name="Terry A."/>
            <person name="Torto-Alalibo T.A."/>
            <person name="Win J."/>
            <person name="Xu Z."/>
            <person name="Zhang H."/>
            <person name="Grigoriev I.V."/>
            <person name="Rokhsar D.S."/>
            <person name="Boore J.L."/>
        </authorList>
    </citation>
    <scope>NUCLEOTIDE SEQUENCE [LARGE SCALE GENOMIC DNA]</scope>
    <source>
        <strain evidence="1 2">P6497</strain>
    </source>
</reference>
<dbReference type="EMBL" id="JH159163">
    <property type="protein sequence ID" value="EGZ06781.1"/>
    <property type="molecule type" value="Genomic_DNA"/>
</dbReference>
<sequence>MLANMALENASLPALLNAWRTLRRHGVQVRLHRDAERNSQPGGALVTIFSFQYLNGCSVQRHVLSVVTEPCGSVPIVVSDYSSSTNNTSSNNNLGHEARSEVYAFIAAASLPR</sequence>
<evidence type="ECO:0000313" key="1">
    <source>
        <dbReference type="EMBL" id="EGZ06781.1"/>
    </source>
</evidence>
<dbReference type="KEGG" id="psoj:PHYSODRAFT_340972"/>
<name>G5ABQ6_PHYSP</name>
<proteinExistence type="predicted"/>
<protein>
    <submittedName>
        <fullName evidence="1">Uncharacterized protein</fullName>
    </submittedName>
</protein>
<evidence type="ECO:0000313" key="2">
    <source>
        <dbReference type="Proteomes" id="UP000002640"/>
    </source>
</evidence>